<reference evidence="10 11" key="1">
    <citation type="submission" date="2019-02" db="EMBL/GenBank/DDBJ databases">
        <title>Aquabacterium sp. strain KMB7.</title>
        <authorList>
            <person name="Chen W.-M."/>
        </authorList>
    </citation>
    <scope>NUCLEOTIDE SEQUENCE [LARGE SCALE GENOMIC DNA]</scope>
    <source>
        <strain evidence="10 11">KMB7</strain>
    </source>
</reference>
<evidence type="ECO:0000259" key="9">
    <source>
        <dbReference type="Pfam" id="PF13844"/>
    </source>
</evidence>
<feature type="domain" description="O-GlcNAc transferase C-terminal" evidence="9">
    <location>
        <begin position="301"/>
        <end position="452"/>
    </location>
</feature>
<keyword evidence="5" id="KW-0808">Transferase</keyword>
<evidence type="ECO:0000256" key="5">
    <source>
        <dbReference type="ARBA" id="ARBA00022679"/>
    </source>
</evidence>
<sequence length="676" mass="75768">MDRHAVIGRVRRCLTEFYMISDSRLATPVSHAAAKRPPAPPSASQLKAHKAWQAGVDLVSRRQYAEARQQFKRAVEHDPHDALYWLNLSRCCVRLHLPDEALAAATRALTLDPDSLLAVQMVARLHRDRAHHEEALAVLLSLSADVPKDPTYHVLLGATLTDLGRTVEASQTFLDALTLKPDHEEAYMQLGFNLAKMRRHADAAECFRTVLAFRPQALDCALYAVHYAAWGCDWPAVDRDRDALADCIDLVDDQTDCGAISPFCLLSISDDPHLQQAMARWDMRRFDPLPAPMTEQAWPREPGQRLRVGMVSCDFHHHATSMLMVDLLETLDRAQVELYLFSHGPDDGSTLRSRVVRSADHFIECRGLSTRAQAELIRDHQIDVLVDLKGYTMDTRISVFSYRPAPVQVAWLGYPGSCGAPFIDYVVGDPVVTPFEAQSAYTECIAQLPVCYQPNDRTRARTSTRTRAECGLPEDKVVLASFNQSYKINRDVFDAWCRVLRQVPDSVLWVLTPDDPVRQKLREEAQARGLDPARLIFAGFEPIEQHRLRIGLADLHLDTFPCGGHTTCSDALWGGVPTVALQGQTFASRVAPSLLRAVGCEELICHDLAQYEALSVALARDGKRRQALRQRLEQARDTAPLYNTERLAQDLVALFQRMHERRVQGLAPAPLQLATH</sequence>
<dbReference type="SMART" id="SM00028">
    <property type="entry name" value="TPR"/>
    <property type="match status" value="4"/>
</dbReference>
<dbReference type="Gene3D" id="3.40.50.11380">
    <property type="match status" value="1"/>
</dbReference>
<feature type="repeat" description="TPR" evidence="8">
    <location>
        <begin position="150"/>
        <end position="183"/>
    </location>
</feature>
<evidence type="ECO:0000256" key="3">
    <source>
        <dbReference type="ARBA" id="ARBA00011970"/>
    </source>
</evidence>
<comment type="caution">
    <text evidence="10">The sequence shown here is derived from an EMBL/GenBank/DDBJ whole genome shotgun (WGS) entry which is preliminary data.</text>
</comment>
<dbReference type="InterPro" id="IPR037919">
    <property type="entry name" value="OGT"/>
</dbReference>
<feature type="domain" description="O-GlcNAc transferase C-terminal" evidence="9">
    <location>
        <begin position="464"/>
        <end position="651"/>
    </location>
</feature>
<organism evidence="10 11">
    <name type="scientific">Aquabacterium lacunae</name>
    <dbReference type="NCBI Taxonomy" id="2528630"/>
    <lineage>
        <taxon>Bacteria</taxon>
        <taxon>Pseudomonadati</taxon>
        <taxon>Pseudomonadota</taxon>
        <taxon>Betaproteobacteria</taxon>
        <taxon>Burkholderiales</taxon>
        <taxon>Aquabacterium</taxon>
    </lineage>
</organism>
<proteinExistence type="inferred from homology"/>
<evidence type="ECO:0000256" key="1">
    <source>
        <dbReference type="ARBA" id="ARBA00004922"/>
    </source>
</evidence>
<protein>
    <recommendedName>
        <fullName evidence="3">protein O-GlcNAc transferase</fullName>
        <ecNumber evidence="3">2.4.1.255</ecNumber>
    </recommendedName>
</protein>
<name>A0A4Q9H2D9_9BURK</name>
<comment type="similarity">
    <text evidence="2">Belongs to the glycosyltransferase 41 family. O-GlcNAc transferase subfamily.</text>
</comment>
<dbReference type="InterPro" id="IPR029489">
    <property type="entry name" value="OGT/SEC/SPY_C"/>
</dbReference>
<dbReference type="GO" id="GO:0006493">
    <property type="term" value="P:protein O-linked glycosylation"/>
    <property type="evidence" value="ECO:0007669"/>
    <property type="project" value="InterPro"/>
</dbReference>
<dbReference type="AlphaFoldDB" id="A0A4Q9H2D9"/>
<dbReference type="GO" id="GO:0097363">
    <property type="term" value="F:protein O-acetylglucosaminyltransferase activity"/>
    <property type="evidence" value="ECO:0007669"/>
    <property type="project" value="UniProtKB-EC"/>
</dbReference>
<feature type="repeat" description="TPR" evidence="8">
    <location>
        <begin position="48"/>
        <end position="81"/>
    </location>
</feature>
<dbReference type="SUPFAM" id="SSF53756">
    <property type="entry name" value="UDP-Glycosyltransferase/glycogen phosphorylase"/>
    <property type="match status" value="1"/>
</dbReference>
<dbReference type="InterPro" id="IPR011990">
    <property type="entry name" value="TPR-like_helical_dom_sf"/>
</dbReference>
<dbReference type="EC" id="2.4.1.255" evidence="3"/>
<keyword evidence="11" id="KW-1185">Reference proteome</keyword>
<dbReference type="Pfam" id="PF13432">
    <property type="entry name" value="TPR_16"/>
    <property type="match status" value="2"/>
</dbReference>
<comment type="pathway">
    <text evidence="1">Protein modification; protein glycosylation.</text>
</comment>
<dbReference type="OrthoDB" id="101857at2"/>
<evidence type="ECO:0000256" key="6">
    <source>
        <dbReference type="ARBA" id="ARBA00022737"/>
    </source>
</evidence>
<evidence type="ECO:0000256" key="4">
    <source>
        <dbReference type="ARBA" id="ARBA00022676"/>
    </source>
</evidence>
<gene>
    <name evidence="10" type="ORF">EYS42_02875</name>
</gene>
<evidence type="ECO:0000256" key="7">
    <source>
        <dbReference type="ARBA" id="ARBA00022803"/>
    </source>
</evidence>
<accession>A0A4Q9H2D9</accession>
<dbReference type="Proteomes" id="UP000292120">
    <property type="component" value="Unassembled WGS sequence"/>
</dbReference>
<feature type="repeat" description="TPR" evidence="8">
    <location>
        <begin position="184"/>
        <end position="217"/>
    </location>
</feature>
<evidence type="ECO:0000313" key="11">
    <source>
        <dbReference type="Proteomes" id="UP000292120"/>
    </source>
</evidence>
<dbReference type="SUPFAM" id="SSF48452">
    <property type="entry name" value="TPR-like"/>
    <property type="match status" value="1"/>
</dbReference>
<dbReference type="EMBL" id="SIXI01000001">
    <property type="protein sequence ID" value="TBO34379.1"/>
    <property type="molecule type" value="Genomic_DNA"/>
</dbReference>
<dbReference type="PROSITE" id="PS50005">
    <property type="entry name" value="TPR"/>
    <property type="match status" value="3"/>
</dbReference>
<evidence type="ECO:0000256" key="2">
    <source>
        <dbReference type="ARBA" id="ARBA00005386"/>
    </source>
</evidence>
<keyword evidence="6" id="KW-0677">Repeat</keyword>
<evidence type="ECO:0000256" key="8">
    <source>
        <dbReference type="PROSITE-ProRule" id="PRU00339"/>
    </source>
</evidence>
<dbReference type="Pfam" id="PF13844">
    <property type="entry name" value="Glyco_transf_41"/>
    <property type="match status" value="2"/>
</dbReference>
<keyword evidence="4" id="KW-0328">Glycosyltransferase</keyword>
<dbReference type="PANTHER" id="PTHR44366:SF1">
    <property type="entry name" value="UDP-N-ACETYLGLUCOSAMINE--PEPTIDE N-ACETYLGLUCOSAMINYLTRANSFERASE 110 KDA SUBUNIT"/>
    <property type="match status" value="1"/>
</dbReference>
<evidence type="ECO:0000313" key="10">
    <source>
        <dbReference type="EMBL" id="TBO34379.1"/>
    </source>
</evidence>
<dbReference type="Gene3D" id="1.25.40.10">
    <property type="entry name" value="Tetratricopeptide repeat domain"/>
    <property type="match status" value="2"/>
</dbReference>
<dbReference type="PANTHER" id="PTHR44366">
    <property type="entry name" value="UDP-N-ACETYLGLUCOSAMINE--PEPTIDE N-ACETYLGLUCOSAMINYLTRANSFERASE 110 KDA SUBUNIT"/>
    <property type="match status" value="1"/>
</dbReference>
<keyword evidence="7 8" id="KW-0802">TPR repeat</keyword>
<dbReference type="Gene3D" id="3.40.50.2000">
    <property type="entry name" value="Glycogen Phosphorylase B"/>
    <property type="match status" value="1"/>
</dbReference>
<dbReference type="InterPro" id="IPR019734">
    <property type="entry name" value="TPR_rpt"/>
</dbReference>